<dbReference type="Gene3D" id="3.30.9.10">
    <property type="entry name" value="D-Amino Acid Oxidase, subunit A, domain 2"/>
    <property type="match status" value="1"/>
</dbReference>
<dbReference type="CDD" id="cd02979">
    <property type="entry name" value="PHOX_C"/>
    <property type="match status" value="1"/>
</dbReference>
<dbReference type="Gene3D" id="3.50.50.60">
    <property type="entry name" value="FAD/NAD(P)-binding domain"/>
    <property type="match status" value="1"/>
</dbReference>
<name>A0A8I3A7K2_9AGAM</name>
<accession>A0A8I3A7K2</accession>
<comment type="similarity">
    <text evidence="1">Belongs to the PheA/TfdB FAD monooxygenase family.</text>
</comment>
<dbReference type="GO" id="GO:0016709">
    <property type="term" value="F:oxidoreductase activity, acting on paired donors, with incorporation or reduction of molecular oxygen, NAD(P)H as one donor, and incorporation of one atom of oxygen"/>
    <property type="evidence" value="ECO:0007669"/>
    <property type="project" value="UniProtKB-ARBA"/>
</dbReference>
<dbReference type="PRINTS" id="PR00420">
    <property type="entry name" value="RNGMNOXGNASE"/>
</dbReference>
<dbReference type="Pfam" id="PF07976">
    <property type="entry name" value="Phe_hydrox_dim"/>
    <property type="match status" value="1"/>
</dbReference>
<dbReference type="InterPro" id="IPR012941">
    <property type="entry name" value="Phe_hydrox_C_dim_dom"/>
</dbReference>
<evidence type="ECO:0000259" key="5">
    <source>
        <dbReference type="Pfam" id="PF01494"/>
    </source>
</evidence>
<proteinExistence type="inferred from homology"/>
<keyword evidence="3" id="KW-0274">FAD</keyword>
<dbReference type="Proteomes" id="UP000683000">
    <property type="component" value="Unassembled WGS sequence"/>
</dbReference>
<dbReference type="InterPro" id="IPR038220">
    <property type="entry name" value="PHOX_C_sf"/>
</dbReference>
<evidence type="ECO:0000256" key="1">
    <source>
        <dbReference type="ARBA" id="ARBA00007801"/>
    </source>
</evidence>
<dbReference type="InterPro" id="IPR036249">
    <property type="entry name" value="Thioredoxin-like_sf"/>
</dbReference>
<evidence type="ECO:0000256" key="4">
    <source>
        <dbReference type="ARBA" id="ARBA00023002"/>
    </source>
</evidence>
<gene>
    <name evidence="7" type="ORF">JVT61DRAFT_7571</name>
</gene>
<evidence type="ECO:0000256" key="2">
    <source>
        <dbReference type="ARBA" id="ARBA00022630"/>
    </source>
</evidence>
<keyword evidence="8" id="KW-1185">Reference proteome</keyword>
<dbReference type="PANTHER" id="PTHR43004:SF20">
    <property type="entry name" value="2-MONOOXYGENASE, PUTATIVE (AFU_ORTHOLOGUE AFUA_1G13660)-RELATED"/>
    <property type="match status" value="1"/>
</dbReference>
<dbReference type="OrthoDB" id="1716816at2759"/>
<comment type="caution">
    <text evidence="7">The sequence shown here is derived from an EMBL/GenBank/DDBJ whole genome shotgun (WGS) entry which is preliminary data.</text>
</comment>
<feature type="domain" description="Phenol hydroxylase-like C-terminal dimerisation" evidence="6">
    <location>
        <begin position="415"/>
        <end position="594"/>
    </location>
</feature>
<reference evidence="7" key="1">
    <citation type="submission" date="2021-03" db="EMBL/GenBank/DDBJ databases">
        <title>Evolutionary innovations through gain and loss of genes in the ectomycorrhizal Boletales.</title>
        <authorList>
            <person name="Wu G."/>
            <person name="Miyauchi S."/>
            <person name="Morin E."/>
            <person name="Yang Z.-L."/>
            <person name="Xu J."/>
            <person name="Martin F.M."/>
        </authorList>
    </citation>
    <scope>NUCLEOTIDE SEQUENCE</scope>
    <source>
        <strain evidence="7">BR01</strain>
    </source>
</reference>
<protein>
    <submittedName>
        <fullName evidence="7">Putative phenol 2-monooxygenase (NADPH)</fullName>
    </submittedName>
</protein>
<dbReference type="Pfam" id="PF01494">
    <property type="entry name" value="FAD_binding_3"/>
    <property type="match status" value="1"/>
</dbReference>
<dbReference type="EMBL" id="JAGFBS010000027">
    <property type="protein sequence ID" value="KAG6372470.1"/>
    <property type="molecule type" value="Genomic_DNA"/>
</dbReference>
<keyword evidence="2" id="KW-0285">Flavoprotein</keyword>
<dbReference type="Gene3D" id="3.40.30.20">
    <property type="match status" value="1"/>
</dbReference>
<dbReference type="PANTHER" id="PTHR43004">
    <property type="entry name" value="TRK SYSTEM POTASSIUM UPTAKE PROTEIN"/>
    <property type="match status" value="1"/>
</dbReference>
<keyword evidence="7" id="KW-0503">Monooxygenase</keyword>
<dbReference type="InterPro" id="IPR002938">
    <property type="entry name" value="FAD-bd"/>
</dbReference>
<dbReference type="SUPFAM" id="SSF51905">
    <property type="entry name" value="FAD/NAD(P)-binding domain"/>
    <property type="match status" value="1"/>
</dbReference>
<dbReference type="AlphaFoldDB" id="A0A8I3A7K2"/>
<evidence type="ECO:0000313" key="7">
    <source>
        <dbReference type="EMBL" id="KAG6372470.1"/>
    </source>
</evidence>
<dbReference type="GO" id="GO:0071949">
    <property type="term" value="F:FAD binding"/>
    <property type="evidence" value="ECO:0007669"/>
    <property type="project" value="InterPro"/>
</dbReference>
<evidence type="ECO:0000259" key="6">
    <source>
        <dbReference type="Pfam" id="PF07976"/>
    </source>
</evidence>
<evidence type="ECO:0000256" key="3">
    <source>
        <dbReference type="ARBA" id="ARBA00022827"/>
    </source>
</evidence>
<feature type="domain" description="FAD-binding" evidence="5">
    <location>
        <begin position="6"/>
        <end position="376"/>
    </location>
</feature>
<dbReference type="SUPFAM" id="SSF52833">
    <property type="entry name" value="Thioredoxin-like"/>
    <property type="match status" value="1"/>
</dbReference>
<sequence length="740" mass="82609">MPPKNRVDVLIVGAGPAGVMCANALAIAGVDVRIIDKRPVKVSTGHADGIQSRMTEVFQSYGLAERLIREGSQMHMSAFYHPHPDGGIERTKRVPCESLPTSARYPFVVTLHQGAIEDIFLDSMKEHRVEVERPKQPVNIEISDDVDELCSPSSYPVEVTVESLDAVKENKTEIIHAKFVVGADGAHSWVRNALGIEMEGEKTDYVWGVVDMVPETDFPDIHMGTDIRSSSGFCKTIAREGELVRFYIQLLDTDVVDPLTGRVDKNKITPQELLSVAKKIFYPFELADPKEIDWWTVYVIGQRVASSYSVKDRVFIAGDACHTHSPKAGQGMNASMNDTHNLAWKLVQVLRGWSSPSLLKTYEQERRKYAQDLISFDKEYAALLSAKPRRTENGDVASDVRVFQKFRGFMNGIGVHYFPSAIVDPKHQKCAQNLIIGQRMPPQTFVRAADIRPVEIQDLLPSDVRFKVLIFVGYLTGTRVSELKLFAEELSKSSSFLRKYSPDGNISVVFDITTITAGKRENIDYLLVPAFFRPHWTKVLLDDTDAIGSKGGHGHERFGMDPKQIVLVVVRPDGYVGTIAPSSAVADLDNYFASARNIPLEFLAFLNKAHASVETEKSLAEKFCFLASQCDIVTQIHMLPGLGCRFLQPSLFSDLQIATSGGPGPVIIVKVTSTAAMLYLIKIRFMSLSPSQDPAPLNHCRNFTKHSLTWRFRFNGVTRVLMVCLRQLWDAFVFQIVEIL</sequence>
<keyword evidence="4" id="KW-0560">Oxidoreductase</keyword>
<organism evidence="7 8">
    <name type="scientific">Boletus reticuloceps</name>
    <dbReference type="NCBI Taxonomy" id="495285"/>
    <lineage>
        <taxon>Eukaryota</taxon>
        <taxon>Fungi</taxon>
        <taxon>Dikarya</taxon>
        <taxon>Basidiomycota</taxon>
        <taxon>Agaricomycotina</taxon>
        <taxon>Agaricomycetes</taxon>
        <taxon>Agaricomycetidae</taxon>
        <taxon>Boletales</taxon>
        <taxon>Boletineae</taxon>
        <taxon>Boletaceae</taxon>
        <taxon>Boletoideae</taxon>
        <taxon>Boletus</taxon>
    </lineage>
</organism>
<dbReference type="InterPro" id="IPR036188">
    <property type="entry name" value="FAD/NAD-bd_sf"/>
</dbReference>
<dbReference type="SUPFAM" id="SSF54373">
    <property type="entry name" value="FAD-linked reductases, C-terminal domain"/>
    <property type="match status" value="1"/>
</dbReference>
<dbReference type="InterPro" id="IPR050641">
    <property type="entry name" value="RIFMO-like"/>
</dbReference>
<evidence type="ECO:0000313" key="8">
    <source>
        <dbReference type="Proteomes" id="UP000683000"/>
    </source>
</evidence>